<evidence type="ECO:0000259" key="10">
    <source>
        <dbReference type="Pfam" id="PF07715"/>
    </source>
</evidence>
<keyword evidence="12" id="KW-0675">Receptor</keyword>
<dbReference type="SUPFAM" id="SSF49464">
    <property type="entry name" value="Carboxypeptidase regulatory domain-like"/>
    <property type="match status" value="1"/>
</dbReference>
<dbReference type="EMBL" id="FPBF01000005">
    <property type="protein sequence ID" value="SFU01672.1"/>
    <property type="molecule type" value="Genomic_DNA"/>
</dbReference>
<dbReference type="STRING" id="305507.SAMN04489724_3316"/>
<keyword evidence="4 8" id="KW-0812">Transmembrane</keyword>
<evidence type="ECO:0000256" key="9">
    <source>
        <dbReference type="SAM" id="SignalP"/>
    </source>
</evidence>
<dbReference type="RefSeq" id="WP_091695535.1">
    <property type="nucleotide sequence ID" value="NZ_FPBF01000005.1"/>
</dbReference>
<dbReference type="GO" id="GO:0009279">
    <property type="term" value="C:cell outer membrane"/>
    <property type="evidence" value="ECO:0007669"/>
    <property type="project" value="UniProtKB-SubCell"/>
</dbReference>
<dbReference type="PANTHER" id="PTHR30069">
    <property type="entry name" value="TONB-DEPENDENT OUTER MEMBRANE RECEPTOR"/>
    <property type="match status" value="1"/>
</dbReference>
<feature type="domain" description="Outer membrane protein beta-barrel" evidence="11">
    <location>
        <begin position="378"/>
        <end position="785"/>
    </location>
</feature>
<dbReference type="Pfam" id="PF13715">
    <property type="entry name" value="CarbopepD_reg_2"/>
    <property type="match status" value="1"/>
</dbReference>
<dbReference type="PROSITE" id="PS52016">
    <property type="entry name" value="TONB_DEPENDENT_REC_3"/>
    <property type="match status" value="1"/>
</dbReference>
<dbReference type="PANTHER" id="PTHR30069:SF29">
    <property type="entry name" value="HEMOGLOBIN AND HEMOGLOBIN-HAPTOGLOBIN-BINDING PROTEIN 1-RELATED"/>
    <property type="match status" value="1"/>
</dbReference>
<dbReference type="InterPro" id="IPR039426">
    <property type="entry name" value="TonB-dep_rcpt-like"/>
</dbReference>
<evidence type="ECO:0000313" key="13">
    <source>
        <dbReference type="Proteomes" id="UP000199673"/>
    </source>
</evidence>
<dbReference type="Gene3D" id="2.170.130.10">
    <property type="entry name" value="TonB-dependent receptor, plug domain"/>
    <property type="match status" value="1"/>
</dbReference>
<dbReference type="Pfam" id="PF14905">
    <property type="entry name" value="OMP_b-brl_3"/>
    <property type="match status" value="1"/>
</dbReference>
<dbReference type="AlphaFoldDB" id="A0A1I7CQD5"/>
<feature type="domain" description="TonB-dependent receptor plug" evidence="10">
    <location>
        <begin position="146"/>
        <end position="227"/>
    </location>
</feature>
<evidence type="ECO:0000259" key="11">
    <source>
        <dbReference type="Pfam" id="PF14905"/>
    </source>
</evidence>
<dbReference type="SUPFAM" id="SSF56935">
    <property type="entry name" value="Porins"/>
    <property type="match status" value="1"/>
</dbReference>
<organism evidence="12 13">
    <name type="scientific">Algoriphagus locisalis</name>
    <dbReference type="NCBI Taxonomy" id="305507"/>
    <lineage>
        <taxon>Bacteria</taxon>
        <taxon>Pseudomonadati</taxon>
        <taxon>Bacteroidota</taxon>
        <taxon>Cytophagia</taxon>
        <taxon>Cytophagales</taxon>
        <taxon>Cyclobacteriaceae</taxon>
        <taxon>Algoriphagus</taxon>
    </lineage>
</organism>
<dbReference type="InterPro" id="IPR036942">
    <property type="entry name" value="Beta-barrel_TonB_sf"/>
</dbReference>
<evidence type="ECO:0000256" key="7">
    <source>
        <dbReference type="ARBA" id="ARBA00023237"/>
    </source>
</evidence>
<dbReference type="InterPro" id="IPR037066">
    <property type="entry name" value="Plug_dom_sf"/>
</dbReference>
<evidence type="ECO:0000256" key="1">
    <source>
        <dbReference type="ARBA" id="ARBA00004571"/>
    </source>
</evidence>
<keyword evidence="3 8" id="KW-1134">Transmembrane beta strand</keyword>
<dbReference type="Gene3D" id="2.40.170.20">
    <property type="entry name" value="TonB-dependent receptor, beta-barrel domain"/>
    <property type="match status" value="1"/>
</dbReference>
<gene>
    <name evidence="12" type="ORF">SAMN04489724_3316</name>
</gene>
<dbReference type="InterPro" id="IPR041700">
    <property type="entry name" value="OMP_b-brl_3"/>
</dbReference>
<evidence type="ECO:0000313" key="12">
    <source>
        <dbReference type="EMBL" id="SFU01672.1"/>
    </source>
</evidence>
<keyword evidence="7 8" id="KW-0998">Cell outer membrane</keyword>
<evidence type="ECO:0000256" key="4">
    <source>
        <dbReference type="ARBA" id="ARBA00022692"/>
    </source>
</evidence>
<accession>A0A1I7CQD5</accession>
<dbReference type="GO" id="GO:0044718">
    <property type="term" value="P:siderophore transmembrane transport"/>
    <property type="evidence" value="ECO:0007669"/>
    <property type="project" value="TreeGrafter"/>
</dbReference>
<dbReference type="Proteomes" id="UP000199673">
    <property type="component" value="Unassembled WGS sequence"/>
</dbReference>
<protein>
    <submittedName>
        <fullName evidence="12">Outer membrane receptor proteins, mostly Fe transport</fullName>
    </submittedName>
</protein>
<reference evidence="13" key="1">
    <citation type="submission" date="2016-10" db="EMBL/GenBank/DDBJ databases">
        <authorList>
            <person name="Varghese N."/>
            <person name="Submissions S."/>
        </authorList>
    </citation>
    <scope>NUCLEOTIDE SEQUENCE [LARGE SCALE GENOMIC DNA]</scope>
    <source>
        <strain evidence="13">DSM 23445</strain>
    </source>
</reference>
<comment type="similarity">
    <text evidence="8">Belongs to the TonB-dependent receptor family.</text>
</comment>
<dbReference type="InterPro" id="IPR008969">
    <property type="entry name" value="CarboxyPept-like_regulatory"/>
</dbReference>
<feature type="chain" id="PRO_5011470986" evidence="9">
    <location>
        <begin position="19"/>
        <end position="813"/>
    </location>
</feature>
<name>A0A1I7CQD5_9BACT</name>
<evidence type="ECO:0000256" key="3">
    <source>
        <dbReference type="ARBA" id="ARBA00022452"/>
    </source>
</evidence>
<comment type="subcellular location">
    <subcellularLocation>
        <location evidence="1 8">Cell outer membrane</location>
        <topology evidence="1 8">Multi-pass membrane protein</topology>
    </subcellularLocation>
</comment>
<dbReference type="GO" id="GO:0015344">
    <property type="term" value="F:siderophore uptake transmembrane transporter activity"/>
    <property type="evidence" value="ECO:0007669"/>
    <property type="project" value="TreeGrafter"/>
</dbReference>
<keyword evidence="2 8" id="KW-0813">Transport</keyword>
<evidence type="ECO:0000256" key="6">
    <source>
        <dbReference type="ARBA" id="ARBA00023136"/>
    </source>
</evidence>
<evidence type="ECO:0000256" key="5">
    <source>
        <dbReference type="ARBA" id="ARBA00022729"/>
    </source>
</evidence>
<keyword evidence="13" id="KW-1185">Reference proteome</keyword>
<dbReference type="OrthoDB" id="972646at2"/>
<sequence length="813" mass="90483">MRYFIFCLAFFTLLAVFASQLTFGQDLTGNTAVIEIKGTVLDSANRKPIEIAIVSIWAHGKVIASAVTDQAGQFQLVTTEPAPKEILVSFIGYENYKSPLEGRSHTLEILLRSKDLSLTEVVISGKKTLLQTSGDKMIYNASADISNKAGSASDVLRKVPLLTVGIDGEVKMRGSSNLKVLLNGMSSGIMAKNLKEALKMIPASSITSIEVITSPSAKYEAEGAAGVINIITKKNILGTSGNLNISGGNLEQSINASLNIARDKFDYSFNLNGSRTRQRNSSILERTSIQNMQAVGTLFQQNDATQYERGGYAGAGFAYRPDSTQKLGADLSLWSGSWPVKNTLYNRYEEGATVSEYNQRSSQTGKFQYYELAMNYQKKFSKNKHELQITGLLGRSDDRSDYTTNQFSLSDAMYFTEKGPNRGKTWDSDIQVDYAYPLNNSGSSLLETGVKFTRANSNTTYQVYNNQANPGSEQLEQIASRSDEMDYSSTIYASYLSLKFETDNKWAFRPGLRFEGTRIASTFKSNSPSFNANFNNWVPSFLISKSLNDTHELKLNYTERIRRPWIWDLNPYVNASDPRNLTSGNPQLRPETTRMLEIGHSLNASSGFTLNSSMYYYSNSNAIESLTTVDAQGVSKTTPSNVASSKRLGSNINLSMELNNKWMANGGLELYRVWFNSTALDIGNKGNFYSLNINTSYTLPKNYTLQISGDYSNGFVKLQGRSSAFWSYRLSAQKEVFNKRASILLNVNNPFQKTLSQRSYATAPTFSSRTSTNFYNRSFSISFSWKLGMLDRPGSDEKEFNESEGKPMRKGIF</sequence>
<feature type="signal peptide" evidence="9">
    <location>
        <begin position="1"/>
        <end position="18"/>
    </location>
</feature>
<dbReference type="Pfam" id="PF07715">
    <property type="entry name" value="Plug"/>
    <property type="match status" value="1"/>
</dbReference>
<dbReference type="InterPro" id="IPR012910">
    <property type="entry name" value="Plug_dom"/>
</dbReference>
<evidence type="ECO:0000256" key="2">
    <source>
        <dbReference type="ARBA" id="ARBA00022448"/>
    </source>
</evidence>
<proteinExistence type="inferred from homology"/>
<keyword evidence="5 9" id="KW-0732">Signal</keyword>
<keyword evidence="6 8" id="KW-0472">Membrane</keyword>
<dbReference type="Gene3D" id="2.60.40.1120">
    <property type="entry name" value="Carboxypeptidase-like, regulatory domain"/>
    <property type="match status" value="1"/>
</dbReference>
<evidence type="ECO:0000256" key="8">
    <source>
        <dbReference type="PROSITE-ProRule" id="PRU01360"/>
    </source>
</evidence>